<dbReference type="OrthoDB" id="1778612at2"/>
<protein>
    <submittedName>
        <fullName evidence="2">Uncharacterized protein</fullName>
    </submittedName>
</protein>
<feature type="transmembrane region" description="Helical" evidence="1">
    <location>
        <begin position="75"/>
        <end position="101"/>
    </location>
</feature>
<keyword evidence="1" id="KW-1133">Transmembrane helix</keyword>
<keyword evidence="1" id="KW-0812">Transmembrane</keyword>
<dbReference type="Proteomes" id="UP000095544">
    <property type="component" value="Unassembled WGS sequence"/>
</dbReference>
<dbReference type="STRING" id="39482.ERS852491_02182"/>
<organism evidence="2 3">
    <name type="scientific">Faecalicatena contorta</name>
    <dbReference type="NCBI Taxonomy" id="39482"/>
    <lineage>
        <taxon>Bacteria</taxon>
        <taxon>Bacillati</taxon>
        <taxon>Bacillota</taxon>
        <taxon>Clostridia</taxon>
        <taxon>Lachnospirales</taxon>
        <taxon>Lachnospiraceae</taxon>
        <taxon>Faecalicatena</taxon>
    </lineage>
</organism>
<evidence type="ECO:0000256" key="1">
    <source>
        <dbReference type="SAM" id="Phobius"/>
    </source>
</evidence>
<dbReference type="RefSeq" id="WP_050640940.1">
    <property type="nucleotide sequence ID" value="NZ_CABKUE010000009.1"/>
</dbReference>
<feature type="transmembrane region" description="Helical" evidence="1">
    <location>
        <begin position="41"/>
        <end position="63"/>
    </location>
</feature>
<dbReference type="AlphaFoldDB" id="A0A174EY95"/>
<evidence type="ECO:0000313" key="3">
    <source>
        <dbReference type="Proteomes" id="UP000095544"/>
    </source>
</evidence>
<keyword evidence="1" id="KW-0472">Membrane</keyword>
<gene>
    <name evidence="2" type="ORF">ERS852491_02182</name>
</gene>
<evidence type="ECO:0000313" key="2">
    <source>
        <dbReference type="EMBL" id="CUO42953.1"/>
    </source>
</evidence>
<reference evidence="2 3" key="1">
    <citation type="submission" date="2015-09" db="EMBL/GenBank/DDBJ databases">
        <authorList>
            <consortium name="Pathogen Informatics"/>
        </authorList>
    </citation>
    <scope>NUCLEOTIDE SEQUENCE [LARGE SCALE GENOMIC DNA]</scope>
    <source>
        <strain evidence="2 3">2789STDY5834876</strain>
    </source>
</reference>
<accession>A0A174EY95</accession>
<proteinExistence type="predicted"/>
<dbReference type="EMBL" id="CYZU01000018">
    <property type="protein sequence ID" value="CUO42953.1"/>
    <property type="molecule type" value="Genomic_DNA"/>
</dbReference>
<sequence length="131" mass="14786">MLDKERIRLMTKMAAYENTLAPDDLKISSYYKKDYSSLNTLITAIWVTIGYAIAAGLVILCSIDAMLKDLTVAKLIIIAAVVVGAYIILLVAYCVCASSFYKSKHNKAKQRVKKYYRDLSRLGKMCMKEKK</sequence>
<name>A0A174EY95_9FIRM</name>